<organism evidence="1 3">
    <name type="scientific">Capnocytophaga catalasegens</name>
    <dbReference type="NCBI Taxonomy" id="1004260"/>
    <lineage>
        <taxon>Bacteria</taxon>
        <taxon>Pseudomonadati</taxon>
        <taxon>Bacteroidota</taxon>
        <taxon>Flavobacteriia</taxon>
        <taxon>Flavobacteriales</taxon>
        <taxon>Flavobacteriaceae</taxon>
        <taxon>Capnocytophaga</taxon>
    </lineage>
</organism>
<dbReference type="AlphaFoldDB" id="A0AAV5AS63"/>
<dbReference type="EMBL" id="BQKB01000008">
    <property type="protein sequence ID" value="GJM52080.1"/>
    <property type="molecule type" value="Genomic_DNA"/>
</dbReference>
<dbReference type="Proteomes" id="UP001207736">
    <property type="component" value="Unassembled WGS sequence"/>
</dbReference>
<sequence length="194" mass="22760">MLYQVPISVLTPYVETLLQQRDLHTFPDISKRLKTPGARIKTCTIKQFSVCDAIFYKYRTCKNPKDKKLYARQLVASLYTLKSGFDTLNLPKVAEITDKINEKLRCQIIFTFLCVREYITERYLKIFPKAKKEDEALKPNFRSQKYVSFSKVIYSMAMDERQPLGNLHQCNDTLVYDFLDMLQESIIRNEKTSA</sequence>
<accession>A0AAV5AS63</accession>
<protein>
    <submittedName>
        <fullName evidence="1">Uncharacterized protein</fullName>
    </submittedName>
</protein>
<keyword evidence="4" id="KW-1185">Reference proteome</keyword>
<evidence type="ECO:0000313" key="2">
    <source>
        <dbReference type="EMBL" id="GJM52080.1"/>
    </source>
</evidence>
<reference evidence="1 4" key="1">
    <citation type="submission" date="2021-11" db="EMBL/GenBank/DDBJ databases">
        <title>Draft genome sequence of Capnocytophaga sp. strain KC07075 isolated from cat oral cavity.</title>
        <authorList>
            <person name="Suzuki M."/>
            <person name="Imaoka K."/>
            <person name="Kimura M."/>
            <person name="Morikawa S."/>
            <person name="Maeda K."/>
        </authorList>
    </citation>
    <scope>NUCLEOTIDE SEQUENCE</scope>
    <source>
        <strain evidence="1">KC07075</strain>
        <strain evidence="2 4">KC07079</strain>
    </source>
</reference>
<dbReference type="RefSeq" id="WP_264846580.1">
    <property type="nucleotide sequence ID" value="NZ_BPMA01000023.1"/>
</dbReference>
<comment type="caution">
    <text evidence="1">The sequence shown here is derived from an EMBL/GenBank/DDBJ whole genome shotgun (WGS) entry which is preliminary data.</text>
</comment>
<gene>
    <name evidence="1" type="ORF">RCZ15_11310</name>
    <name evidence="2" type="ORF">RCZ16_03980</name>
</gene>
<name>A0AAV5AS63_9FLAO</name>
<evidence type="ECO:0000313" key="1">
    <source>
        <dbReference type="EMBL" id="GJM50157.1"/>
    </source>
</evidence>
<evidence type="ECO:0000313" key="4">
    <source>
        <dbReference type="Proteomes" id="UP001208692"/>
    </source>
</evidence>
<evidence type="ECO:0000313" key="3">
    <source>
        <dbReference type="Proteomes" id="UP001207736"/>
    </source>
</evidence>
<proteinExistence type="predicted"/>
<dbReference type="Proteomes" id="UP001208692">
    <property type="component" value="Unassembled WGS sequence"/>
</dbReference>
<dbReference type="EMBL" id="BQKA01000023">
    <property type="protein sequence ID" value="GJM50157.1"/>
    <property type="molecule type" value="Genomic_DNA"/>
</dbReference>